<keyword evidence="4" id="KW-0238">DNA-binding</keyword>
<dbReference type="Gene3D" id="1.10.10.10">
    <property type="entry name" value="Winged helix-like DNA-binding domain superfamily/Winged helix DNA-binding domain"/>
    <property type="match status" value="2"/>
</dbReference>
<dbReference type="Pfam" id="PF04542">
    <property type="entry name" value="Sigma70_r2"/>
    <property type="match status" value="1"/>
</dbReference>
<keyword evidence="3" id="KW-0731">Sigma factor</keyword>
<sequence>MKEEVMAINMCSSSSHSHTIYLSSLQSKSPLKTNHSVSSSSSKLCFNICDSNVVLVSETMPFCSPDIKLLEKNLCWKEVERDWKEGAGVRRKKRRKRRSCEVEKEGCGEIKHIFTRSKTTRAGQHLSSQEEAEYILLIKEEAKLEAARRKIIETTKHDPTLNQLADVVGVPKSSLDKILCGGRESRERITESYKRLVVSIASNYQGRGLNMQDLVQEGSIGLLRGVKKFNPERGYKLSTYVYWWIRQAIAKSVASKSRTIRLPGSACELIPKIVEANNSLAVRLQRSPSFEEIAKSVGTTVRTVRLIYRSIKEPVSLDRALTSQGCMNLQDIMPGPDELTPETMLIKQHRKQELEKILNELSDRESTIVRLHIGLNGETPRSFEEIARVLKLSRERIRQINGNALSKLKQNRMVDDMEVYLEI</sequence>
<dbReference type="NCBIfam" id="TIGR02937">
    <property type="entry name" value="sigma70-ECF"/>
    <property type="match status" value="1"/>
</dbReference>
<comment type="similarity">
    <text evidence="1">Belongs to the sigma-70 factor family.</text>
</comment>
<dbReference type="InterPro" id="IPR036388">
    <property type="entry name" value="WH-like_DNA-bd_sf"/>
</dbReference>
<evidence type="ECO:0000256" key="3">
    <source>
        <dbReference type="ARBA" id="ARBA00023082"/>
    </source>
</evidence>
<reference evidence="7" key="1">
    <citation type="submission" date="2023-02" db="EMBL/GenBank/DDBJ databases">
        <title>Genome of toxic invasive species Heracleum sosnowskyi carries increased number of genes despite the absence of recent whole-genome duplications.</title>
        <authorList>
            <person name="Schelkunov M."/>
            <person name="Shtratnikova V."/>
            <person name="Makarenko M."/>
            <person name="Klepikova A."/>
            <person name="Omelchenko D."/>
            <person name="Novikova G."/>
            <person name="Obukhova E."/>
            <person name="Bogdanov V."/>
            <person name="Penin A."/>
            <person name="Logacheva M."/>
        </authorList>
    </citation>
    <scope>NUCLEOTIDE SEQUENCE</scope>
    <source>
        <strain evidence="7">Hsosn_3</strain>
        <tissue evidence="7">Leaf</tissue>
    </source>
</reference>
<dbReference type="GO" id="GO:0006352">
    <property type="term" value="P:DNA-templated transcription initiation"/>
    <property type="evidence" value="ECO:0007669"/>
    <property type="project" value="InterPro"/>
</dbReference>
<organism evidence="7 8">
    <name type="scientific">Heracleum sosnowskyi</name>
    <dbReference type="NCBI Taxonomy" id="360622"/>
    <lineage>
        <taxon>Eukaryota</taxon>
        <taxon>Viridiplantae</taxon>
        <taxon>Streptophyta</taxon>
        <taxon>Embryophyta</taxon>
        <taxon>Tracheophyta</taxon>
        <taxon>Spermatophyta</taxon>
        <taxon>Magnoliopsida</taxon>
        <taxon>eudicotyledons</taxon>
        <taxon>Gunneridae</taxon>
        <taxon>Pentapetalae</taxon>
        <taxon>asterids</taxon>
        <taxon>campanulids</taxon>
        <taxon>Apiales</taxon>
        <taxon>Apiaceae</taxon>
        <taxon>Apioideae</taxon>
        <taxon>apioid superclade</taxon>
        <taxon>Tordylieae</taxon>
        <taxon>Tordyliinae</taxon>
        <taxon>Heracleum</taxon>
    </lineage>
</organism>
<evidence type="ECO:0000256" key="5">
    <source>
        <dbReference type="ARBA" id="ARBA00023163"/>
    </source>
</evidence>
<accession>A0AAD8H3R2</accession>
<dbReference type="InterPro" id="IPR007630">
    <property type="entry name" value="RNA_pol_sigma70_r4"/>
</dbReference>
<dbReference type="SUPFAM" id="SSF88659">
    <property type="entry name" value="Sigma3 and sigma4 domains of RNA polymerase sigma factors"/>
    <property type="match status" value="2"/>
</dbReference>
<dbReference type="InterPro" id="IPR000943">
    <property type="entry name" value="RNA_pol_sigma70"/>
</dbReference>
<evidence type="ECO:0000256" key="2">
    <source>
        <dbReference type="ARBA" id="ARBA00023015"/>
    </source>
</evidence>
<dbReference type="InterPro" id="IPR007627">
    <property type="entry name" value="RNA_pol_sigma70_r2"/>
</dbReference>
<dbReference type="InterPro" id="IPR013325">
    <property type="entry name" value="RNA_pol_sigma_r2"/>
</dbReference>
<dbReference type="GO" id="GO:0003677">
    <property type="term" value="F:DNA binding"/>
    <property type="evidence" value="ECO:0007669"/>
    <property type="project" value="UniProtKB-KW"/>
</dbReference>
<evidence type="ECO:0000256" key="4">
    <source>
        <dbReference type="ARBA" id="ARBA00023125"/>
    </source>
</evidence>
<keyword evidence="8" id="KW-1185">Reference proteome</keyword>
<dbReference type="GO" id="GO:0016987">
    <property type="term" value="F:sigma factor activity"/>
    <property type="evidence" value="ECO:0007669"/>
    <property type="project" value="UniProtKB-KW"/>
</dbReference>
<dbReference type="Proteomes" id="UP001237642">
    <property type="component" value="Unassembled WGS sequence"/>
</dbReference>
<dbReference type="PROSITE" id="PS00715">
    <property type="entry name" value="SIGMA70_1"/>
    <property type="match status" value="1"/>
</dbReference>
<name>A0AAD8H3R2_9APIA</name>
<dbReference type="PRINTS" id="PR00046">
    <property type="entry name" value="SIGMA70FCT"/>
</dbReference>
<keyword evidence="2" id="KW-0805">Transcription regulation</keyword>
<dbReference type="InterPro" id="IPR050239">
    <property type="entry name" value="Sigma-70_RNA_pol_init_factors"/>
</dbReference>
<dbReference type="CDD" id="cd06171">
    <property type="entry name" value="Sigma70_r4"/>
    <property type="match status" value="1"/>
</dbReference>
<feature type="domain" description="RNA polymerase sigma-70" evidence="6">
    <location>
        <begin position="213"/>
        <end position="226"/>
    </location>
</feature>
<reference evidence="7" key="2">
    <citation type="submission" date="2023-05" db="EMBL/GenBank/DDBJ databases">
        <authorList>
            <person name="Schelkunov M.I."/>
        </authorList>
    </citation>
    <scope>NUCLEOTIDE SEQUENCE</scope>
    <source>
        <strain evidence="7">Hsosn_3</strain>
        <tissue evidence="7">Leaf</tissue>
    </source>
</reference>
<dbReference type="InterPro" id="IPR014284">
    <property type="entry name" value="RNA_pol_sigma-70_dom"/>
</dbReference>
<dbReference type="Gene3D" id="1.10.601.10">
    <property type="entry name" value="RNA Polymerase Primary Sigma Factor"/>
    <property type="match status" value="1"/>
</dbReference>
<dbReference type="GO" id="GO:0071482">
    <property type="term" value="P:cellular response to light stimulus"/>
    <property type="evidence" value="ECO:0007669"/>
    <property type="project" value="UniProtKB-ARBA"/>
</dbReference>
<evidence type="ECO:0000313" key="7">
    <source>
        <dbReference type="EMBL" id="KAK1360502.1"/>
    </source>
</evidence>
<evidence type="ECO:0000256" key="1">
    <source>
        <dbReference type="ARBA" id="ARBA00007788"/>
    </source>
</evidence>
<dbReference type="Pfam" id="PF04545">
    <property type="entry name" value="Sigma70_r4"/>
    <property type="match status" value="1"/>
</dbReference>
<dbReference type="EMBL" id="JAUIZM010000010">
    <property type="protein sequence ID" value="KAK1360502.1"/>
    <property type="molecule type" value="Genomic_DNA"/>
</dbReference>
<protein>
    <submittedName>
        <fullName evidence="7">RNA polymerase sigma factor sigD, chloroplastic</fullName>
    </submittedName>
</protein>
<dbReference type="PANTHER" id="PTHR30603">
    <property type="entry name" value="RNA POLYMERASE SIGMA FACTOR RPO"/>
    <property type="match status" value="1"/>
</dbReference>
<dbReference type="Pfam" id="PF04539">
    <property type="entry name" value="Sigma70_r3"/>
    <property type="match status" value="1"/>
</dbReference>
<dbReference type="PANTHER" id="PTHR30603:SF47">
    <property type="entry name" value="RNA POLYMERASE SIGMA FACTOR SIGD, CHLOROPLASTIC"/>
    <property type="match status" value="1"/>
</dbReference>
<dbReference type="AlphaFoldDB" id="A0AAD8H3R2"/>
<evidence type="ECO:0000259" key="6">
    <source>
        <dbReference type="PROSITE" id="PS00715"/>
    </source>
</evidence>
<evidence type="ECO:0000313" key="8">
    <source>
        <dbReference type="Proteomes" id="UP001237642"/>
    </source>
</evidence>
<comment type="caution">
    <text evidence="7">The sequence shown here is derived from an EMBL/GenBank/DDBJ whole genome shotgun (WGS) entry which is preliminary data.</text>
</comment>
<gene>
    <name evidence="7" type="ORF">POM88_044976</name>
</gene>
<dbReference type="InterPro" id="IPR007624">
    <property type="entry name" value="RNA_pol_sigma70_r3"/>
</dbReference>
<dbReference type="SUPFAM" id="SSF88946">
    <property type="entry name" value="Sigma2 domain of RNA polymerase sigma factors"/>
    <property type="match status" value="1"/>
</dbReference>
<proteinExistence type="inferred from homology"/>
<dbReference type="InterPro" id="IPR013324">
    <property type="entry name" value="RNA_pol_sigma_r3/r4-like"/>
</dbReference>
<keyword evidence="5" id="KW-0804">Transcription</keyword>